<gene>
    <name evidence="2" type="ORF">Din_030963</name>
</gene>
<name>A0A5B7AXU1_DAVIN</name>
<feature type="compositionally biased region" description="Polar residues" evidence="1">
    <location>
        <begin position="410"/>
        <end position="428"/>
    </location>
</feature>
<organism evidence="2">
    <name type="scientific">Davidia involucrata</name>
    <name type="common">Dove tree</name>
    <dbReference type="NCBI Taxonomy" id="16924"/>
    <lineage>
        <taxon>Eukaryota</taxon>
        <taxon>Viridiplantae</taxon>
        <taxon>Streptophyta</taxon>
        <taxon>Embryophyta</taxon>
        <taxon>Tracheophyta</taxon>
        <taxon>Spermatophyta</taxon>
        <taxon>Magnoliopsida</taxon>
        <taxon>eudicotyledons</taxon>
        <taxon>Gunneridae</taxon>
        <taxon>Pentapetalae</taxon>
        <taxon>asterids</taxon>
        <taxon>Cornales</taxon>
        <taxon>Nyssaceae</taxon>
        <taxon>Davidia</taxon>
    </lineage>
</organism>
<feature type="region of interest" description="Disordered" evidence="1">
    <location>
        <begin position="901"/>
        <end position="935"/>
    </location>
</feature>
<feature type="region of interest" description="Disordered" evidence="1">
    <location>
        <begin position="103"/>
        <end position="135"/>
    </location>
</feature>
<dbReference type="AlphaFoldDB" id="A0A5B7AXU1"/>
<dbReference type="PANTHER" id="PTHR47292:SF3">
    <property type="entry name" value="PROTEIN WAVE"/>
    <property type="match status" value="1"/>
</dbReference>
<protein>
    <submittedName>
        <fullName evidence="2">Uncharacterized protein</fullName>
    </submittedName>
</protein>
<dbReference type="EMBL" id="GHES01030963">
    <property type="protein sequence ID" value="MPA61522.1"/>
    <property type="molecule type" value="Transcribed_RNA"/>
</dbReference>
<evidence type="ECO:0000313" key="2">
    <source>
        <dbReference type="EMBL" id="MPA61522.1"/>
    </source>
</evidence>
<feature type="compositionally biased region" description="Basic and acidic residues" evidence="1">
    <location>
        <begin position="103"/>
        <end position="116"/>
    </location>
</feature>
<feature type="compositionally biased region" description="Polar residues" evidence="1">
    <location>
        <begin position="118"/>
        <end position="135"/>
    </location>
</feature>
<proteinExistence type="predicted"/>
<accession>A0A5B7AXU1</accession>
<feature type="compositionally biased region" description="Polar residues" evidence="1">
    <location>
        <begin position="922"/>
        <end position="935"/>
    </location>
</feature>
<reference evidence="2" key="1">
    <citation type="submission" date="2019-08" db="EMBL/GenBank/DDBJ databases">
        <title>Reference gene set and small RNA set construction with multiple tissues from Davidia involucrata Baill.</title>
        <authorList>
            <person name="Yang H."/>
            <person name="Zhou C."/>
            <person name="Li G."/>
            <person name="Wang J."/>
            <person name="Gao P."/>
            <person name="Wang M."/>
            <person name="Wang R."/>
            <person name="Zhao Y."/>
        </authorList>
    </citation>
    <scope>NUCLEOTIDE SEQUENCE</scope>
    <source>
        <tissue evidence="2">Mixed with DoveR01_LX</tissue>
    </source>
</reference>
<dbReference type="PANTHER" id="PTHR47292">
    <property type="entry name" value="TRANSCRIPTION ELONGATION FACTOR (TFIIS) FAMILY PROTEIN-RELATED"/>
    <property type="match status" value="1"/>
</dbReference>
<sequence>MELHCIGPFLPTRRIDGSTDLSRVPKVLFWRHPQETMDRPDSKACEIAGNVEHHCSHEKLDTLGKENGLSNSCGKSADANIVFKKDGHISNKEICGREAETFPEMESKCPNDDHVSASDCTNGDNSEPRSSTVSTSRNFVAEVGMYQKESFAEGTYGATSCINGLASSTIQSNPKDGEVSTHSLEGIDSTQHVSVKSDVTSETVLLLNRESNELDVGRTKGKWPKAGEVGFKSIMHATFHDTQLKTESSSSNSTHVILPVSSSNDSYQETLVEAKSCKLSSSGVSNFICMGVKCSMDEPVADKVVLGMAAQITQKAVDNVRARDSKKVMGMIADQNSMIVEKVDIPKSGLPKKKNAELLSQHKEELSYELDDALEVAWKVAREVEQKVGIYSEASGSSSSVEERNGETVHLSSVDSADPNKNNCSTETGRGVKLYNEQDNFDSVCSNEEVRDPKTPVKNKHFLAVKGPSQLMDTGMHEANDSTHGQESSELTTKPEVVAANDQTPLPNGFDLNEDIQPNEVEHPKQAVDETVSSYNVINVSMPIPVVAKSGVPICLPIPMTPLKFEGELGWRGSAATSAFRPASLSKSFNRNGASSIDDNNCSPKHSQGFTGIDLNVAAEGDDSELELLPRESVAIPSGYPFKESSIESSKRAERLNIDLNRLSEIDDNFPRSSPPVSLSRHSAVDFDLNDNPSIGDACNDAHWPGQSSQLLRNMALDDPSVSFMGDSRQPDFNCLGPASWADLSSMQGFSHGHTRPFLVAAPNVLPSIEQMQRVVPFQPKLPYTPQALPPHIYPYNNGFCIGPTGLLSSTINSSGVLPYITDPRGTTVIPQILGPGTLSAFPGAPHLMEVVGGPSPSGIANIRPSFDVNSAINSSENGSRGASATQFLFPIKNPLTEEKMKSQVALSATPMKRKEPERGWDSNQLGYRQVTSWH</sequence>
<evidence type="ECO:0000256" key="1">
    <source>
        <dbReference type="SAM" id="MobiDB-lite"/>
    </source>
</evidence>
<feature type="region of interest" description="Disordered" evidence="1">
    <location>
        <begin position="393"/>
        <end position="429"/>
    </location>
</feature>